<dbReference type="Gene3D" id="3.90.950.20">
    <property type="entry name" value="CinA-like"/>
    <property type="match status" value="1"/>
</dbReference>
<dbReference type="SUPFAM" id="SSF142433">
    <property type="entry name" value="CinA-like"/>
    <property type="match status" value="1"/>
</dbReference>
<dbReference type="InterPro" id="IPR036425">
    <property type="entry name" value="MoaB/Mog-like_dom_sf"/>
</dbReference>
<dbReference type="InterPro" id="IPR008135">
    <property type="entry name" value="Competence-induced_CinA"/>
</dbReference>
<dbReference type="Pfam" id="PF02464">
    <property type="entry name" value="CinA"/>
    <property type="match status" value="1"/>
</dbReference>
<dbReference type="eggNOG" id="COG1058">
    <property type="taxonomic scope" value="Bacteria"/>
</dbReference>
<dbReference type="SUPFAM" id="SSF53218">
    <property type="entry name" value="Molybdenum cofactor biosynthesis proteins"/>
    <property type="match status" value="1"/>
</dbReference>
<evidence type="ECO:0000259" key="2">
    <source>
        <dbReference type="SMART" id="SM00852"/>
    </source>
</evidence>
<dbReference type="Proteomes" id="UP000005631">
    <property type="component" value="Chromosome"/>
</dbReference>
<dbReference type="InterPro" id="IPR001453">
    <property type="entry name" value="MoaB/Mog_dom"/>
</dbReference>
<evidence type="ECO:0000256" key="1">
    <source>
        <dbReference type="HAMAP-Rule" id="MF_00226"/>
    </source>
</evidence>
<dbReference type="AlphaFoldDB" id="G8R6T7"/>
<dbReference type="Gene3D" id="3.30.70.2860">
    <property type="match status" value="1"/>
</dbReference>
<dbReference type="Pfam" id="PF18146">
    <property type="entry name" value="CinA_KH"/>
    <property type="match status" value="1"/>
</dbReference>
<gene>
    <name evidence="3" type="ordered locus">Oweho_1272</name>
</gene>
<sequence>MQAEIIAIGDEILIGQTIDTNSSFIATQLNLNGISVRQKRVIADDADAIKDALDSIASGTKLVFMTGGLGPTKDDITKKTLLEYFGGEMVFHESIYEHIEQLFASFGRKPSPVNKGQAMLPSSCWPVINKMGTAPGMRFEKDGVFYFSTPGVPYETEHLVEMEIIPWINSNLKKGTVVHKTILTQGVPESELADKLEAFEDNLPEGVKLAYLPSAGMVKLRLTSYHGTEAEARVVVDEQIEEIKTILGAVVFGAEAQTLQEVIGIGLRESGATLSTAESCTGGYIASLITSIPGSSDYFMGSVVSYSNKVKQDLLDVEVETLKKHGAVSKEVVMQMALGAQKKFGTTFSIATSGVAGPGGGSDEKPVGTVWIATATPDGVKAKKFSFGNNRKRNIRKAALMALDLLRREIQKIEV</sequence>
<dbReference type="CDD" id="cd00885">
    <property type="entry name" value="cinA"/>
    <property type="match status" value="1"/>
</dbReference>
<comment type="similarity">
    <text evidence="1">Belongs to the CinA family.</text>
</comment>
<dbReference type="InterPro" id="IPR036653">
    <property type="entry name" value="CinA-like_C"/>
</dbReference>
<dbReference type="PATRIC" id="fig|926562.3.peg.1282"/>
<dbReference type="STRING" id="926562.Oweho_1272"/>
<dbReference type="NCBIfam" id="TIGR00200">
    <property type="entry name" value="cinA_nterm"/>
    <property type="match status" value="1"/>
</dbReference>
<evidence type="ECO:0000313" key="3">
    <source>
        <dbReference type="EMBL" id="AEV32272.1"/>
    </source>
</evidence>
<dbReference type="PANTHER" id="PTHR13939:SF0">
    <property type="entry name" value="NMN AMIDOHYDROLASE-LIKE PROTEIN YFAY"/>
    <property type="match status" value="1"/>
</dbReference>
<dbReference type="InterPro" id="IPR050101">
    <property type="entry name" value="CinA"/>
</dbReference>
<dbReference type="RefSeq" id="WP_014201632.1">
    <property type="nucleotide sequence ID" value="NC_016599.1"/>
</dbReference>
<proteinExistence type="inferred from homology"/>
<evidence type="ECO:0000313" key="4">
    <source>
        <dbReference type="Proteomes" id="UP000005631"/>
    </source>
</evidence>
<accession>G8R6T7</accession>
<dbReference type="InterPro" id="IPR041424">
    <property type="entry name" value="CinA_KH"/>
</dbReference>
<dbReference type="InterPro" id="IPR008136">
    <property type="entry name" value="CinA_C"/>
</dbReference>
<name>G8R6T7_OWEHD</name>
<dbReference type="eggNOG" id="COG1546">
    <property type="taxonomic scope" value="Bacteria"/>
</dbReference>
<dbReference type="EMBL" id="CP003156">
    <property type="protein sequence ID" value="AEV32272.1"/>
    <property type="molecule type" value="Genomic_DNA"/>
</dbReference>
<dbReference type="Gene3D" id="3.40.980.10">
    <property type="entry name" value="MoaB/Mog-like domain"/>
    <property type="match status" value="1"/>
</dbReference>
<keyword evidence="4" id="KW-1185">Reference proteome</keyword>
<dbReference type="PIRSF" id="PIRSF006728">
    <property type="entry name" value="CinA"/>
    <property type="match status" value="1"/>
</dbReference>
<dbReference type="PANTHER" id="PTHR13939">
    <property type="entry name" value="NICOTINAMIDE-NUCLEOTIDE AMIDOHYDROLASE PNCC"/>
    <property type="match status" value="1"/>
</dbReference>
<dbReference type="HOGENOM" id="CLU_030805_9_2_10"/>
<dbReference type="SMART" id="SM00852">
    <property type="entry name" value="MoCF_biosynth"/>
    <property type="match status" value="1"/>
</dbReference>
<dbReference type="HAMAP" id="MF_00226_B">
    <property type="entry name" value="CinA_B"/>
    <property type="match status" value="1"/>
</dbReference>
<dbReference type="NCBIfam" id="TIGR00199">
    <property type="entry name" value="PncC_domain"/>
    <property type="match status" value="1"/>
</dbReference>
<organism evidence="3 4">
    <name type="scientific">Owenweeksia hongkongensis (strain DSM 17368 / CIP 108786 / JCM 12287 / NRRL B-23963 / UST20020801)</name>
    <dbReference type="NCBI Taxonomy" id="926562"/>
    <lineage>
        <taxon>Bacteria</taxon>
        <taxon>Pseudomonadati</taxon>
        <taxon>Bacteroidota</taxon>
        <taxon>Flavobacteriia</taxon>
        <taxon>Flavobacteriales</taxon>
        <taxon>Owenweeksiaceae</taxon>
        <taxon>Owenweeksia</taxon>
    </lineage>
</organism>
<feature type="domain" description="MoaB/Mog" evidence="2">
    <location>
        <begin position="4"/>
        <end position="171"/>
    </location>
</feature>
<dbReference type="NCBIfam" id="NF001813">
    <property type="entry name" value="PRK00549.1"/>
    <property type="match status" value="1"/>
</dbReference>
<dbReference type="Pfam" id="PF00994">
    <property type="entry name" value="MoCF_biosynth"/>
    <property type="match status" value="1"/>
</dbReference>
<reference evidence="3 4" key="1">
    <citation type="journal article" date="2012" name="Stand. Genomic Sci.">
        <title>Genome sequence of the orange-pigmented seawater bacterium Owenweeksia hongkongensis type strain (UST20020801(T)).</title>
        <authorList>
            <person name="Riedel T."/>
            <person name="Held B."/>
            <person name="Nolan M."/>
            <person name="Lucas S."/>
            <person name="Lapidus A."/>
            <person name="Tice H."/>
            <person name="Del Rio T.G."/>
            <person name="Cheng J.F."/>
            <person name="Han C."/>
            <person name="Tapia R."/>
            <person name="Goodwin L.A."/>
            <person name="Pitluck S."/>
            <person name="Liolios K."/>
            <person name="Mavromatis K."/>
            <person name="Pagani I."/>
            <person name="Ivanova N."/>
            <person name="Mikhailova N."/>
            <person name="Pati A."/>
            <person name="Chen A."/>
            <person name="Palaniappan K."/>
            <person name="Rohde M."/>
            <person name="Tindall B.J."/>
            <person name="Detter J.C."/>
            <person name="Goker M."/>
            <person name="Woyke T."/>
            <person name="Bristow J."/>
            <person name="Eisen J.A."/>
            <person name="Markowitz V."/>
            <person name="Hugenholtz P."/>
            <person name="Klenk H.P."/>
            <person name="Kyrpides N.C."/>
        </authorList>
    </citation>
    <scope>NUCLEOTIDE SEQUENCE</scope>
    <source>
        <strain evidence="4">DSM 17368 / JCM 12287 / NRRL B-23963</strain>
    </source>
</reference>
<protein>
    <recommendedName>
        <fullName evidence="1">CinA-like protein</fullName>
    </recommendedName>
</protein>
<dbReference type="KEGG" id="oho:Oweho_1272"/>